<dbReference type="Gene3D" id="3.30.70.100">
    <property type="match status" value="2"/>
</dbReference>
<feature type="domain" description="Stress-response A/B barrel" evidence="2">
    <location>
        <begin position="1"/>
        <end position="89"/>
    </location>
</feature>
<dbReference type="InterPro" id="IPR013097">
    <property type="entry name" value="Dabb"/>
</dbReference>
<dbReference type="SMART" id="SM00886">
    <property type="entry name" value="Dabb"/>
    <property type="match status" value="2"/>
</dbReference>
<dbReference type="PANTHER" id="PTHR33178:SF15">
    <property type="entry name" value="STRESS-RESPONSE A_B BARREL DOMAIN-CONTAINING PROTEIN"/>
    <property type="match status" value="1"/>
</dbReference>
<reference evidence="3" key="1">
    <citation type="submission" date="2020-01" db="EMBL/GenBank/DDBJ databases">
        <authorList>
            <person name="Mishra B."/>
        </authorList>
    </citation>
    <scope>NUCLEOTIDE SEQUENCE [LARGE SCALE GENOMIC DNA]</scope>
</reference>
<protein>
    <recommendedName>
        <fullName evidence="2">Stress-response A/B barrel domain-containing protein</fullName>
    </recommendedName>
</protein>
<evidence type="ECO:0000313" key="4">
    <source>
        <dbReference type="Proteomes" id="UP000467841"/>
    </source>
</evidence>
<evidence type="ECO:0000259" key="2">
    <source>
        <dbReference type="PROSITE" id="PS51502"/>
    </source>
</evidence>
<comment type="caution">
    <text evidence="3">The sequence shown here is derived from an EMBL/GenBank/DDBJ whole genome shotgun (WGS) entry which is preliminary data.</text>
</comment>
<sequence length="202" mass="22623">MQGRSHPYACYRQKLPCLPALKALATFDEVLYLTAGPIHRLRSNSAFTHVVHSRYISKEDLSAYLAHPQHVRVLHNYLPIWEDILVVDYIADQVPNTLAPPPGSAAKLTLLKVKENVSDEAKTEIMEVIKETSPGTDQITVGENFSPVRANGFSIASVAYFKDLGEMETHKEFDKEKVGELMIPLLLSSWCLLLPHKKSQVS</sequence>
<dbReference type="Pfam" id="PF07876">
    <property type="entry name" value="Dabb"/>
    <property type="match status" value="2"/>
</dbReference>
<dbReference type="InterPro" id="IPR044662">
    <property type="entry name" value="HS1/DABB1-like"/>
</dbReference>
<accession>A0A6D2K9A4</accession>
<dbReference type="InterPro" id="IPR011008">
    <property type="entry name" value="Dimeric_a/b-barrel"/>
</dbReference>
<name>A0A6D2K9A4_9BRAS</name>
<dbReference type="OrthoDB" id="42919at2759"/>
<comment type="subunit">
    <text evidence="1">Homodimer.</text>
</comment>
<proteinExistence type="predicted"/>
<evidence type="ECO:0000256" key="1">
    <source>
        <dbReference type="ARBA" id="ARBA00011738"/>
    </source>
</evidence>
<dbReference type="EMBL" id="CACVBM020001385">
    <property type="protein sequence ID" value="CAA7048487.1"/>
    <property type="molecule type" value="Genomic_DNA"/>
</dbReference>
<keyword evidence="4" id="KW-1185">Reference proteome</keyword>
<dbReference type="PROSITE" id="PS51502">
    <property type="entry name" value="S_R_A_B_BARREL"/>
    <property type="match status" value="1"/>
</dbReference>
<evidence type="ECO:0000313" key="3">
    <source>
        <dbReference type="EMBL" id="CAA7048487.1"/>
    </source>
</evidence>
<dbReference type="Proteomes" id="UP000467841">
    <property type="component" value="Unassembled WGS sequence"/>
</dbReference>
<gene>
    <name evidence="3" type="ORF">MERR_LOCUS35722</name>
</gene>
<dbReference type="AlphaFoldDB" id="A0A6D2K9A4"/>
<dbReference type="SUPFAM" id="SSF54909">
    <property type="entry name" value="Dimeric alpha+beta barrel"/>
    <property type="match status" value="2"/>
</dbReference>
<dbReference type="PANTHER" id="PTHR33178">
    <property type="match status" value="1"/>
</dbReference>
<organism evidence="3 4">
    <name type="scientific">Microthlaspi erraticum</name>
    <dbReference type="NCBI Taxonomy" id="1685480"/>
    <lineage>
        <taxon>Eukaryota</taxon>
        <taxon>Viridiplantae</taxon>
        <taxon>Streptophyta</taxon>
        <taxon>Embryophyta</taxon>
        <taxon>Tracheophyta</taxon>
        <taxon>Spermatophyta</taxon>
        <taxon>Magnoliopsida</taxon>
        <taxon>eudicotyledons</taxon>
        <taxon>Gunneridae</taxon>
        <taxon>Pentapetalae</taxon>
        <taxon>rosids</taxon>
        <taxon>malvids</taxon>
        <taxon>Brassicales</taxon>
        <taxon>Brassicaceae</taxon>
        <taxon>Coluteocarpeae</taxon>
        <taxon>Microthlaspi</taxon>
    </lineage>
</organism>